<keyword evidence="2" id="KW-0732">Signal</keyword>
<accession>A0A0C9TAE8</accession>
<dbReference type="AlphaFoldDB" id="A0A0C9TAE8"/>
<keyword evidence="1" id="KW-0812">Transmembrane</keyword>
<feature type="transmembrane region" description="Helical" evidence="1">
    <location>
        <begin position="233"/>
        <end position="256"/>
    </location>
</feature>
<evidence type="ECO:0008006" key="5">
    <source>
        <dbReference type="Google" id="ProtNLM"/>
    </source>
</evidence>
<feature type="signal peptide" evidence="2">
    <location>
        <begin position="1"/>
        <end position="20"/>
    </location>
</feature>
<dbReference type="HOGENOM" id="CLU_054233_0_0_1"/>
<evidence type="ECO:0000313" key="4">
    <source>
        <dbReference type="Proteomes" id="UP000053263"/>
    </source>
</evidence>
<feature type="chain" id="PRO_5002220355" description="Dickkopf N-terminal cysteine-rich domain-containing protein" evidence="2">
    <location>
        <begin position="21"/>
        <end position="303"/>
    </location>
</feature>
<keyword evidence="1" id="KW-0472">Membrane</keyword>
<dbReference type="OrthoDB" id="195231at2759"/>
<evidence type="ECO:0000256" key="1">
    <source>
        <dbReference type="SAM" id="Phobius"/>
    </source>
</evidence>
<gene>
    <name evidence="3" type="ORF">PLICRDRAFT_337586</name>
</gene>
<name>A0A0C9TAE8_PLICR</name>
<protein>
    <recommendedName>
        <fullName evidence="5">Dickkopf N-terminal cysteine-rich domain-containing protein</fullName>
    </recommendedName>
</protein>
<sequence>MRSLLPLALLIPAFFCVVRSGSLDEGALCIGNNDHIDPSTQKFITECGSKYFCSAGTNGTCIPRQCRRDEFAFGYAPTETVPPLCAAGSFCPDNGSACTPWRPVGDACELGRDEQCAPPDDADRATWSSKQNFNGSVCLQMQCRYANVTVGQPCVIDNTTYMDVGVAGEPSSIVVTRDNCRTEYFCDGTSSTCVPTQALGSLCQTDQQCSTYNCGSQGLCTDPPETPVRVAPWQYALTGICIAAAMVATCVMLTFVHKRHRHENYKEIREYYTEQITLRRNIIALHSSAAARYSYGDEKAVRY</sequence>
<reference evidence="3 4" key="1">
    <citation type="submission" date="2014-06" db="EMBL/GenBank/DDBJ databases">
        <title>Evolutionary Origins and Diversification of the Mycorrhizal Mutualists.</title>
        <authorList>
            <consortium name="DOE Joint Genome Institute"/>
            <consortium name="Mycorrhizal Genomics Consortium"/>
            <person name="Kohler A."/>
            <person name="Kuo A."/>
            <person name="Nagy L.G."/>
            <person name="Floudas D."/>
            <person name="Copeland A."/>
            <person name="Barry K.W."/>
            <person name="Cichocki N."/>
            <person name="Veneault-Fourrey C."/>
            <person name="LaButti K."/>
            <person name="Lindquist E.A."/>
            <person name="Lipzen A."/>
            <person name="Lundell T."/>
            <person name="Morin E."/>
            <person name="Murat C."/>
            <person name="Riley R."/>
            <person name="Ohm R."/>
            <person name="Sun H."/>
            <person name="Tunlid A."/>
            <person name="Henrissat B."/>
            <person name="Grigoriev I.V."/>
            <person name="Hibbett D.S."/>
            <person name="Martin F."/>
        </authorList>
    </citation>
    <scope>NUCLEOTIDE SEQUENCE [LARGE SCALE GENOMIC DNA]</scope>
    <source>
        <strain evidence="3 4">FD-325 SS-3</strain>
    </source>
</reference>
<proteinExistence type="predicted"/>
<keyword evidence="4" id="KW-1185">Reference proteome</keyword>
<organism evidence="3 4">
    <name type="scientific">Plicaturopsis crispa FD-325 SS-3</name>
    <dbReference type="NCBI Taxonomy" id="944288"/>
    <lineage>
        <taxon>Eukaryota</taxon>
        <taxon>Fungi</taxon>
        <taxon>Dikarya</taxon>
        <taxon>Basidiomycota</taxon>
        <taxon>Agaricomycotina</taxon>
        <taxon>Agaricomycetes</taxon>
        <taxon>Agaricomycetidae</taxon>
        <taxon>Amylocorticiales</taxon>
        <taxon>Amylocorticiaceae</taxon>
        <taxon>Plicatura</taxon>
        <taxon>Plicaturopsis crispa</taxon>
    </lineage>
</organism>
<keyword evidence="1" id="KW-1133">Transmembrane helix</keyword>
<evidence type="ECO:0000256" key="2">
    <source>
        <dbReference type="SAM" id="SignalP"/>
    </source>
</evidence>
<dbReference type="Proteomes" id="UP000053263">
    <property type="component" value="Unassembled WGS sequence"/>
</dbReference>
<dbReference type="EMBL" id="KN832568">
    <property type="protein sequence ID" value="KII85258.1"/>
    <property type="molecule type" value="Genomic_DNA"/>
</dbReference>
<evidence type="ECO:0000313" key="3">
    <source>
        <dbReference type="EMBL" id="KII85258.1"/>
    </source>
</evidence>